<protein>
    <submittedName>
        <fullName evidence="1">Uncharacterized protein</fullName>
    </submittedName>
</protein>
<evidence type="ECO:0000313" key="1">
    <source>
        <dbReference type="EMBL" id="KAK5864270.1"/>
    </source>
</evidence>
<organism evidence="1 2">
    <name type="scientific">Eleginops maclovinus</name>
    <name type="common">Patagonian blennie</name>
    <name type="synonym">Eleginus maclovinus</name>
    <dbReference type="NCBI Taxonomy" id="56733"/>
    <lineage>
        <taxon>Eukaryota</taxon>
        <taxon>Metazoa</taxon>
        <taxon>Chordata</taxon>
        <taxon>Craniata</taxon>
        <taxon>Vertebrata</taxon>
        <taxon>Euteleostomi</taxon>
        <taxon>Actinopterygii</taxon>
        <taxon>Neopterygii</taxon>
        <taxon>Teleostei</taxon>
        <taxon>Neoteleostei</taxon>
        <taxon>Acanthomorphata</taxon>
        <taxon>Eupercaria</taxon>
        <taxon>Perciformes</taxon>
        <taxon>Notothenioidei</taxon>
        <taxon>Eleginopidae</taxon>
        <taxon>Eleginops</taxon>
    </lineage>
</organism>
<sequence length="73" mass="8505">MKLTSAPLRDEHGGLGLESLRAADSKDRLTGWERKQVYINRDPMLQGQQSNKSQRRSHLIWKPPLVNRKLQIR</sequence>
<proteinExistence type="predicted"/>
<reference evidence="1 2" key="1">
    <citation type="journal article" date="2023" name="Genes (Basel)">
        <title>Chromosome-Level Genome Assembly and Circadian Gene Repertoire of the Patagonia Blennie Eleginops maclovinus-The Closest Ancestral Proxy of Antarctic Cryonotothenioids.</title>
        <authorList>
            <person name="Cheng C.C."/>
            <person name="Rivera-Colon A.G."/>
            <person name="Minhas B.F."/>
            <person name="Wilson L."/>
            <person name="Rayamajhi N."/>
            <person name="Vargas-Chacoff L."/>
            <person name="Catchen J.M."/>
        </authorList>
    </citation>
    <scope>NUCLEOTIDE SEQUENCE [LARGE SCALE GENOMIC DNA]</scope>
    <source>
        <strain evidence="1">JMC-PN-2008</strain>
    </source>
</reference>
<comment type="caution">
    <text evidence="1">The sequence shown here is derived from an EMBL/GenBank/DDBJ whole genome shotgun (WGS) entry which is preliminary data.</text>
</comment>
<keyword evidence="2" id="KW-1185">Reference proteome</keyword>
<gene>
    <name evidence="1" type="ORF">PBY51_001224</name>
</gene>
<name>A0AAN7XPC4_ELEMC</name>
<dbReference type="Proteomes" id="UP001346869">
    <property type="component" value="Unassembled WGS sequence"/>
</dbReference>
<dbReference type="EMBL" id="JAUZQC010000011">
    <property type="protein sequence ID" value="KAK5864270.1"/>
    <property type="molecule type" value="Genomic_DNA"/>
</dbReference>
<accession>A0AAN7XPC4</accession>
<dbReference type="AlphaFoldDB" id="A0AAN7XPC4"/>
<evidence type="ECO:0000313" key="2">
    <source>
        <dbReference type="Proteomes" id="UP001346869"/>
    </source>
</evidence>
<reference evidence="1 2" key="2">
    <citation type="journal article" date="2023" name="Mol. Biol. Evol.">
        <title>Genomics of Secondarily Temperate Adaptation in the Only Non-Antarctic Icefish.</title>
        <authorList>
            <person name="Rivera-Colon A.G."/>
            <person name="Rayamajhi N."/>
            <person name="Minhas B.F."/>
            <person name="Madrigal G."/>
            <person name="Bilyk K.T."/>
            <person name="Yoon V."/>
            <person name="Hune M."/>
            <person name="Gregory S."/>
            <person name="Cheng C.H.C."/>
            <person name="Catchen J.M."/>
        </authorList>
    </citation>
    <scope>NUCLEOTIDE SEQUENCE [LARGE SCALE GENOMIC DNA]</scope>
    <source>
        <strain evidence="1">JMC-PN-2008</strain>
    </source>
</reference>